<gene>
    <name evidence="2" type="ORF">NDI38_04590</name>
</gene>
<reference evidence="2 3" key="1">
    <citation type="submission" date="2022-04" db="EMBL/GenBank/DDBJ databases">
        <title>Positive selection, recombination, and allopatry shape intraspecific diversity of widespread and dominant cyanobacteria.</title>
        <authorList>
            <person name="Wei J."/>
            <person name="Shu W."/>
            <person name="Hu C."/>
        </authorList>
    </citation>
    <scope>NUCLEOTIDE SEQUENCE [LARGE SCALE GENOMIC DNA]</scope>
    <source>
        <strain evidence="2 3">AS-A4</strain>
    </source>
</reference>
<dbReference type="InterPro" id="IPR010982">
    <property type="entry name" value="Lambda_DNA-bd_dom_sf"/>
</dbReference>
<dbReference type="RefSeq" id="WP_190450754.1">
    <property type="nucleotide sequence ID" value="NZ_JAMPLM010000002.1"/>
</dbReference>
<name>A0ABV0KF56_9CYAN</name>
<dbReference type="Pfam" id="PF13560">
    <property type="entry name" value="HTH_31"/>
    <property type="match status" value="1"/>
</dbReference>
<protein>
    <submittedName>
        <fullName evidence="2">Helix-turn-helix domain-containing protein</fullName>
    </submittedName>
</protein>
<dbReference type="InterPro" id="IPR001387">
    <property type="entry name" value="Cro/C1-type_HTH"/>
</dbReference>
<dbReference type="Proteomes" id="UP001476950">
    <property type="component" value="Unassembled WGS sequence"/>
</dbReference>
<dbReference type="EMBL" id="JAMPLM010000002">
    <property type="protein sequence ID" value="MEP1057706.1"/>
    <property type="molecule type" value="Genomic_DNA"/>
</dbReference>
<evidence type="ECO:0000313" key="2">
    <source>
        <dbReference type="EMBL" id="MEP1057706.1"/>
    </source>
</evidence>
<evidence type="ECO:0000313" key="3">
    <source>
        <dbReference type="Proteomes" id="UP001476950"/>
    </source>
</evidence>
<keyword evidence="3" id="KW-1185">Reference proteome</keyword>
<dbReference type="SUPFAM" id="SSF47413">
    <property type="entry name" value="lambda repressor-like DNA-binding domains"/>
    <property type="match status" value="1"/>
</dbReference>
<comment type="caution">
    <text evidence="2">The sequence shown here is derived from an EMBL/GenBank/DDBJ whole genome shotgun (WGS) entry which is preliminary data.</text>
</comment>
<proteinExistence type="predicted"/>
<dbReference type="CDD" id="cd00093">
    <property type="entry name" value="HTH_XRE"/>
    <property type="match status" value="1"/>
</dbReference>
<sequence length="78" mass="8622">MVLDVDVVRSQKITVPALGDKIKAARKADSRTLSAIAAAAGMSTQNWYRIEEERQTLPEETLRLIESVLGTDFGVKFD</sequence>
<dbReference type="PROSITE" id="PS50943">
    <property type="entry name" value="HTH_CROC1"/>
    <property type="match status" value="1"/>
</dbReference>
<dbReference type="Gene3D" id="1.10.260.40">
    <property type="entry name" value="lambda repressor-like DNA-binding domains"/>
    <property type="match status" value="1"/>
</dbReference>
<feature type="domain" description="HTH cro/C1-type" evidence="1">
    <location>
        <begin position="22"/>
        <end position="76"/>
    </location>
</feature>
<evidence type="ECO:0000259" key="1">
    <source>
        <dbReference type="PROSITE" id="PS50943"/>
    </source>
</evidence>
<dbReference type="SMART" id="SM00530">
    <property type="entry name" value="HTH_XRE"/>
    <property type="match status" value="1"/>
</dbReference>
<organism evidence="2 3">
    <name type="scientific">Stenomitos frigidus AS-A4</name>
    <dbReference type="NCBI Taxonomy" id="2933935"/>
    <lineage>
        <taxon>Bacteria</taxon>
        <taxon>Bacillati</taxon>
        <taxon>Cyanobacteriota</taxon>
        <taxon>Cyanophyceae</taxon>
        <taxon>Leptolyngbyales</taxon>
        <taxon>Leptolyngbyaceae</taxon>
        <taxon>Stenomitos</taxon>
    </lineage>
</organism>
<accession>A0ABV0KF56</accession>